<organism evidence="3">
    <name type="scientific">Clastoptera arizonana</name>
    <name type="common">Arizona spittle bug</name>
    <dbReference type="NCBI Taxonomy" id="38151"/>
    <lineage>
        <taxon>Eukaryota</taxon>
        <taxon>Metazoa</taxon>
        <taxon>Ecdysozoa</taxon>
        <taxon>Arthropoda</taxon>
        <taxon>Hexapoda</taxon>
        <taxon>Insecta</taxon>
        <taxon>Pterygota</taxon>
        <taxon>Neoptera</taxon>
        <taxon>Paraneoptera</taxon>
        <taxon>Hemiptera</taxon>
        <taxon>Auchenorrhyncha</taxon>
        <taxon>Cercopoidea</taxon>
        <taxon>Clastopteridae</taxon>
        <taxon>Clastoptera</taxon>
    </lineage>
</organism>
<proteinExistence type="predicted"/>
<keyword evidence="2" id="KW-0732">Signal</keyword>
<evidence type="ECO:0000256" key="1">
    <source>
        <dbReference type="SAM" id="MobiDB-lite"/>
    </source>
</evidence>
<dbReference type="EMBL" id="GEDC01013943">
    <property type="protein sequence ID" value="JAS23355.1"/>
    <property type="molecule type" value="Transcribed_RNA"/>
</dbReference>
<sequence length="874" mass="97796">MTCLRFIIFCIFISTVLLTISECKRSGGSRTSSRTSNSKPSNHFKHGPTKTYQTKQKQKVPKKTVINEFLKAERGSTDNNHKTIPSSNNFDNKHTNIGFDSVNKQIKNKHDRVPIGFDRVNEKTKETVVHPQQHNLNSQTLSGKYPNQQVPSAPLLPAIYQNQQHNVPGGHPIQNVPSAPPQPGVYLNQHIPSSPPLPGSYPNQPNIPMAPIMPGNYPNQHIPSAPPQPGFNPNHQNIPIAPIMPGNYLSQHIPSVPLQPGSYPNQLIQNGPTNPGTYINQQNIQPYPSQYVNSQHSQYPYLSPQNVNYNPNYSPAQNYQPSYPNPQTHSGFPYPMPGNTQFYGSQFHNTYPNQQSLGNQFSQLGYNTFPFQHQNFMNPNTGYPQPSSSSFNYNPSAGFFGTSNNGLNSYNSYYSPYPGYSGMNGNDYHKYKKPKRTFIPIPIPLPIPFPTSWDSNNLNSDQLHDLFKKVMTQIEDKDKNDTSVFIINNSTVTPCDKEEFVYHGGKLNLTIMTCTLLNCTAVRMTTSFNNTKEIVQNNGVVMMCLNPNATVTTNHSGSAFPTISVVENYWKMNCLDKIQPNDKYTNFTNLGQNFTHSIQTYSFQNDSSISLINGTNNEQNINDTKTDSEFKVDIPQLPNVQDLIMDIDVRSNFGENDYNKTEDIPIQQSDFKIHDQNKTTPLDFTIDPIKINLNDSTLQNKTLGNSTMSLNTTQVCEVMDCSSVKFCLPTVEIVCTDPLNVNCTNILTSFKPCVQVKMCKSPSIPIDRVVKLNTTISKYDHTTNNLTEKYELYNLTVITYFPPAIINSNYTSVNGTDNFMLSVNSTASIPLNLTTSIPSQQSTNSSLLNIINSTEYINLTALESVSTKLPDLGT</sequence>
<evidence type="ECO:0000256" key="2">
    <source>
        <dbReference type="SAM" id="SignalP"/>
    </source>
</evidence>
<feature type="signal peptide" evidence="2">
    <location>
        <begin position="1"/>
        <end position="18"/>
    </location>
</feature>
<name>A0A1B6DCM1_9HEMI</name>
<dbReference type="AlphaFoldDB" id="A0A1B6DCM1"/>
<protein>
    <submittedName>
        <fullName evidence="3">Uncharacterized protein</fullName>
    </submittedName>
</protein>
<reference evidence="3" key="1">
    <citation type="submission" date="2015-12" db="EMBL/GenBank/DDBJ databases">
        <title>De novo transcriptome assembly of four potential Pierce s Disease insect vectors from Arizona vineyards.</title>
        <authorList>
            <person name="Tassone E.E."/>
        </authorList>
    </citation>
    <scope>NUCLEOTIDE SEQUENCE</scope>
</reference>
<gene>
    <name evidence="3" type="ORF">g.21191</name>
</gene>
<evidence type="ECO:0000313" key="3">
    <source>
        <dbReference type="EMBL" id="JAS23355.1"/>
    </source>
</evidence>
<feature type="compositionally biased region" description="Low complexity" evidence="1">
    <location>
        <begin position="26"/>
        <end position="41"/>
    </location>
</feature>
<feature type="region of interest" description="Disordered" evidence="1">
    <location>
        <begin position="25"/>
        <end position="60"/>
    </location>
</feature>
<accession>A0A1B6DCM1</accession>
<feature type="chain" id="PRO_5008581146" evidence="2">
    <location>
        <begin position="19"/>
        <end position="874"/>
    </location>
</feature>